<evidence type="ECO:0000313" key="3">
    <source>
        <dbReference type="Proteomes" id="UP000837932"/>
    </source>
</evidence>
<feature type="region of interest" description="Disordered" evidence="1">
    <location>
        <begin position="70"/>
        <end position="111"/>
    </location>
</feature>
<accession>A0ABM9AKE8</accession>
<organism evidence="2 3">
    <name type="scientific">Emticicia aquatica</name>
    <dbReference type="NCBI Taxonomy" id="1681835"/>
    <lineage>
        <taxon>Bacteria</taxon>
        <taxon>Pseudomonadati</taxon>
        <taxon>Bacteroidota</taxon>
        <taxon>Cytophagia</taxon>
        <taxon>Cytophagales</taxon>
        <taxon>Leadbetterellaceae</taxon>
        <taxon>Emticicia</taxon>
    </lineage>
</organism>
<dbReference type="Proteomes" id="UP000837932">
    <property type="component" value="Unassembled WGS sequence"/>
</dbReference>
<feature type="compositionally biased region" description="Polar residues" evidence="1">
    <location>
        <begin position="98"/>
        <end position="107"/>
    </location>
</feature>
<protein>
    <submittedName>
        <fullName evidence="2">Uncharacterized protein</fullName>
    </submittedName>
</protein>
<dbReference type="EMBL" id="CAKLPY010000001">
    <property type="protein sequence ID" value="CAH0994224.1"/>
    <property type="molecule type" value="Genomic_DNA"/>
</dbReference>
<evidence type="ECO:0000256" key="1">
    <source>
        <dbReference type="SAM" id="MobiDB-lite"/>
    </source>
</evidence>
<reference evidence="2" key="1">
    <citation type="submission" date="2021-12" db="EMBL/GenBank/DDBJ databases">
        <authorList>
            <person name="Rodrigo-Torres L."/>
            <person name="Arahal R. D."/>
            <person name="Lucena T."/>
        </authorList>
    </citation>
    <scope>NUCLEOTIDE SEQUENCE</scope>
    <source>
        <strain evidence="2">CECT 8858</strain>
    </source>
</reference>
<keyword evidence="3" id="KW-1185">Reference proteome</keyword>
<comment type="caution">
    <text evidence="2">The sequence shown here is derived from an EMBL/GenBank/DDBJ whole genome shotgun (WGS) entry which is preliminary data.</text>
</comment>
<gene>
    <name evidence="2" type="ORF">EMA8858_00333</name>
</gene>
<sequence length="147" mass="16936">MNKHDLIQKVKALDGISQDERAYLIDLINTKKKYGLVWEDKPEDVEEILRQHLPVLQEVVEKRIISEPRLTAVKSEQDAENTKPQQTLLFDEVREETNPTNQNNPDNHSSDNRAVIHTLIEGDNLHALKALTVTHENKIDVIYIDLP</sequence>
<name>A0ABM9AKE8_9BACT</name>
<evidence type="ECO:0000313" key="2">
    <source>
        <dbReference type="EMBL" id="CAH0994224.1"/>
    </source>
</evidence>
<dbReference type="RefSeq" id="WP_238803975.1">
    <property type="nucleotide sequence ID" value="NZ_CAKLPY010000001.1"/>
</dbReference>
<proteinExistence type="predicted"/>